<dbReference type="Gene3D" id="3.20.20.70">
    <property type="entry name" value="Aldolase class I"/>
    <property type="match status" value="1"/>
</dbReference>
<feature type="domain" description="CBM6" evidence="5">
    <location>
        <begin position="175"/>
        <end position="297"/>
    </location>
</feature>
<dbReference type="RefSeq" id="WP_379186804.1">
    <property type="nucleotide sequence ID" value="NZ_JBHSOW010000015.1"/>
</dbReference>
<feature type="signal peptide" evidence="4">
    <location>
        <begin position="1"/>
        <end position="28"/>
    </location>
</feature>
<evidence type="ECO:0000259" key="5">
    <source>
        <dbReference type="PROSITE" id="PS51175"/>
    </source>
</evidence>
<dbReference type="PROSITE" id="PS51272">
    <property type="entry name" value="SLH"/>
    <property type="match status" value="3"/>
</dbReference>
<organism evidence="7 8">
    <name type="scientific">Paenibacillus solisilvae</name>
    <dbReference type="NCBI Taxonomy" id="2486751"/>
    <lineage>
        <taxon>Bacteria</taxon>
        <taxon>Bacillati</taxon>
        <taxon>Bacillota</taxon>
        <taxon>Bacilli</taxon>
        <taxon>Bacillales</taxon>
        <taxon>Paenibacillaceae</taxon>
        <taxon>Paenibacillus</taxon>
    </lineage>
</organism>
<evidence type="ECO:0000256" key="2">
    <source>
        <dbReference type="ARBA" id="ARBA00023295"/>
    </source>
</evidence>
<dbReference type="SUPFAM" id="SSF49785">
    <property type="entry name" value="Galactose-binding domain-like"/>
    <property type="match status" value="2"/>
</dbReference>
<feature type="compositionally biased region" description="Acidic residues" evidence="3">
    <location>
        <begin position="300"/>
        <end position="312"/>
    </location>
</feature>
<feature type="domain" description="SLH" evidence="6">
    <location>
        <begin position="1209"/>
        <end position="1270"/>
    </location>
</feature>
<dbReference type="InterPro" id="IPR001119">
    <property type="entry name" value="SLH_dom"/>
</dbReference>
<protein>
    <submittedName>
        <fullName evidence="7">S-layer homology domain-containing protein</fullName>
    </submittedName>
</protein>
<dbReference type="Pfam" id="PF00395">
    <property type="entry name" value="SLH"/>
    <property type="match status" value="3"/>
</dbReference>
<dbReference type="InterPro" id="IPR051465">
    <property type="entry name" value="Cell_Envelope_Struct_Comp"/>
</dbReference>
<accession>A0ABW0VUW8</accession>
<dbReference type="Gene3D" id="2.60.120.260">
    <property type="entry name" value="Galactose-binding domain-like"/>
    <property type="match status" value="2"/>
</dbReference>
<feature type="compositionally biased region" description="Pro residues" evidence="3">
    <location>
        <begin position="1001"/>
        <end position="1011"/>
    </location>
</feature>
<sequence length="1329" mass="143736">MMNRRLVKKSMLFLMLVSLILTSNWQSAAKVYADSSQSYEAEAQGNTMTGNAAVSSCSTCSGENKVGGMYQGSSLQFNNITVSEAGTYTVTIDYISGDPRSANVSVNGTDMQYVEFPKTTDWDTVGSFEISIALQAGSNTILIDDNNWYAPDIDRISIGDKDNGNPGDPGTVTGVTYEAEDAANVMSGNAQIADCSGCSGGKKVGNLYNGSSLLFPKVTVEKSRDYAITVSFISGDPRSFYVSINGGEAQYYDSLKTEDWNTVGTYKLTAPLAAGDNTILISDGNGYAPDIDGIQVQPADDGDGNPAEDEGSIGDPLEKQNFGSIEVTPYTSGVVIGNGQYKVTYHSSTGYLDYAWTNGQELKGVYGSMKLNNQMLETKGYETHDYTSEKITPIANSFGTGIELTFIHTGAGKPTLKQVYQFYENKAYFLTRLDALSDQPISTNYMAPIVVNRTGGVVTGHDTDNRALSVPFDNDAWIRYKSQTVNRSDASYEVTAIYDNTSRNGLVIGSINHDTWKTGIEWTGSSSKLNQFTVYGGASSSVTHDSQPHGSISGTKLSSPLILTGGFADYRTGLEQYGEANALIAPPLQLSAKLPQGVPVGWNSWGAYGSDLSFQDVVDTSNYFKNQLPAMNNNGAVYINMDSYWDNLTAEQLNQAVATIKGNGQQAGIYWGPFVYWGNNMSQIVEGTNDQYTYGDIVLKDGSGTPLPTIDGAYALDPTHPGTKLRMDYYLNKFKGLGFTFIKLDFLTHGSLEGAHYDPKVTTGIQAYNEGMRYMNEVLDGSMFISESIAPIFPSQYAHSRRISCDTYGAINESEYELNSLTYGWWQNDTIYSYTDPDHMALTRARSLTEARSRVNSAVISGTVFLDSDDVHDAAAQQYMTELYSNPLINQLVVKGKAFMPVEGNTGANAADTFVLQDGSDYYIAVFNYSANNAADKTIDLARAGLSADQTYNLLDVWTGDTTSSSGSLSLTLQPAESKLFKLTLKAVTPTPDPGTETPNPGQPAPNPQPESPNQVQQVLSGKDGGTLQWKGVAAIEVPAGAFTGSGTLSARLLPEGEQPAVNDYQAVSPIVELLNSAGSVFTAPVQLTFNYNAAALTGDDTEPAIYYFNEQQKRWIYVGGTDNGDGTITVSVNHFTKYAVFAVHPKKFADLTGHWSESYASRLIGMNSMNGFVDGTFRPNDLVTRAQFARILADSLGLKASLSSSQPFADASSFPAWALNGIEAVKEAGLMQGSQAGNQAYFNPNQQMTRAEIAVVIAHLLASTETDDKQMEYKDAADIPQWAQASVDRIQSKQVMTGFPDQTFRPAAHVTRGETAKVIALLLDNLHV</sequence>
<gene>
    <name evidence="7" type="ORF">ACFPYJ_04320</name>
</gene>
<keyword evidence="2" id="KW-0326">Glycosidase</keyword>
<proteinExistence type="predicted"/>
<evidence type="ECO:0000259" key="6">
    <source>
        <dbReference type="PROSITE" id="PS51272"/>
    </source>
</evidence>
<evidence type="ECO:0000256" key="1">
    <source>
        <dbReference type="ARBA" id="ARBA00022801"/>
    </source>
</evidence>
<feature type="region of interest" description="Disordered" evidence="3">
    <location>
        <begin position="291"/>
        <end position="319"/>
    </location>
</feature>
<dbReference type="InterPro" id="IPR013785">
    <property type="entry name" value="Aldolase_TIM"/>
</dbReference>
<dbReference type="Gene3D" id="2.60.40.1180">
    <property type="entry name" value="Golgi alpha-mannosidase II"/>
    <property type="match status" value="1"/>
</dbReference>
<comment type="caution">
    <text evidence="7">The sequence shown here is derived from an EMBL/GenBank/DDBJ whole genome shotgun (WGS) entry which is preliminary data.</text>
</comment>
<dbReference type="InterPro" id="IPR041233">
    <property type="entry name" value="Melibiase_C"/>
</dbReference>
<dbReference type="InterPro" id="IPR008979">
    <property type="entry name" value="Galactose-bd-like_sf"/>
</dbReference>
<dbReference type="InterPro" id="IPR017853">
    <property type="entry name" value="GH"/>
</dbReference>
<dbReference type="CDD" id="cd04081">
    <property type="entry name" value="CBM35_galactosidase-like"/>
    <property type="match status" value="2"/>
</dbReference>
<evidence type="ECO:0000256" key="4">
    <source>
        <dbReference type="SAM" id="SignalP"/>
    </source>
</evidence>
<evidence type="ECO:0000256" key="3">
    <source>
        <dbReference type="SAM" id="MobiDB-lite"/>
    </source>
</evidence>
<dbReference type="EMBL" id="JBHSOW010000015">
    <property type="protein sequence ID" value="MFC5648356.1"/>
    <property type="molecule type" value="Genomic_DNA"/>
</dbReference>
<keyword evidence="8" id="KW-1185">Reference proteome</keyword>
<dbReference type="SUPFAM" id="SSF51445">
    <property type="entry name" value="(Trans)glycosidases"/>
    <property type="match status" value="1"/>
</dbReference>
<feature type="domain" description="CBM6" evidence="5">
    <location>
        <begin position="37"/>
        <end position="159"/>
    </location>
</feature>
<dbReference type="Pfam" id="PF16990">
    <property type="entry name" value="CBM_35"/>
    <property type="match status" value="1"/>
</dbReference>
<dbReference type="SUPFAM" id="SSF51011">
    <property type="entry name" value="Glycosyl hydrolase domain"/>
    <property type="match status" value="1"/>
</dbReference>
<keyword evidence="4" id="KW-0732">Signal</keyword>
<name>A0ABW0VUW8_9BACL</name>
<evidence type="ECO:0000313" key="7">
    <source>
        <dbReference type="EMBL" id="MFC5648356.1"/>
    </source>
</evidence>
<dbReference type="Proteomes" id="UP001596047">
    <property type="component" value="Unassembled WGS sequence"/>
</dbReference>
<feature type="region of interest" description="Disordered" evidence="3">
    <location>
        <begin position="988"/>
        <end position="1019"/>
    </location>
</feature>
<feature type="chain" id="PRO_5047225681" evidence="4">
    <location>
        <begin position="29"/>
        <end position="1329"/>
    </location>
</feature>
<evidence type="ECO:0000313" key="8">
    <source>
        <dbReference type="Proteomes" id="UP001596047"/>
    </source>
</evidence>
<dbReference type="PROSITE" id="PS51175">
    <property type="entry name" value="CBM6"/>
    <property type="match status" value="2"/>
</dbReference>
<dbReference type="InterPro" id="IPR005084">
    <property type="entry name" value="CBM6"/>
</dbReference>
<dbReference type="PANTHER" id="PTHR43308">
    <property type="entry name" value="OUTER MEMBRANE PROTEIN ALPHA-RELATED"/>
    <property type="match status" value="1"/>
</dbReference>
<dbReference type="InterPro" id="IPR013780">
    <property type="entry name" value="Glyco_hydro_b"/>
</dbReference>
<reference evidence="8" key="1">
    <citation type="journal article" date="2019" name="Int. J. Syst. Evol. Microbiol.">
        <title>The Global Catalogue of Microorganisms (GCM) 10K type strain sequencing project: providing services to taxonomists for standard genome sequencing and annotation.</title>
        <authorList>
            <consortium name="The Broad Institute Genomics Platform"/>
            <consortium name="The Broad Institute Genome Sequencing Center for Infectious Disease"/>
            <person name="Wu L."/>
            <person name="Ma J."/>
        </authorList>
    </citation>
    <scope>NUCLEOTIDE SEQUENCE [LARGE SCALE GENOMIC DNA]</scope>
    <source>
        <strain evidence="8">CGMCC 1.3240</strain>
    </source>
</reference>
<feature type="domain" description="SLH" evidence="6">
    <location>
        <begin position="1271"/>
        <end position="1329"/>
    </location>
</feature>
<feature type="domain" description="SLH" evidence="6">
    <location>
        <begin position="1144"/>
        <end position="1207"/>
    </location>
</feature>
<dbReference type="Gene3D" id="2.60.220.30">
    <property type="match status" value="1"/>
</dbReference>
<keyword evidence="1" id="KW-0378">Hydrolase</keyword>
<dbReference type="Pfam" id="PF17801">
    <property type="entry name" value="Melibiase_C"/>
    <property type="match status" value="1"/>
</dbReference>